<dbReference type="AlphaFoldDB" id="A0A4V6J1P8"/>
<gene>
    <name evidence="2" type="ORF">NCTC9185_02987</name>
</gene>
<feature type="compositionally biased region" description="Low complexity" evidence="1">
    <location>
        <begin position="63"/>
        <end position="73"/>
    </location>
</feature>
<accession>A0A4V6J1P8</accession>
<sequence>MQPTAQPTLQLKVFRTLWGVTTPWQQTLSELKASAAAASRRGFRRAPTSGRRWPGACRSPNWSISPSSSAAAA</sequence>
<reference evidence="2 3" key="1">
    <citation type="submission" date="2019-04" db="EMBL/GenBank/DDBJ databases">
        <authorList>
            <consortium name="Pathogen Informatics"/>
        </authorList>
    </citation>
    <scope>NUCLEOTIDE SEQUENCE [LARGE SCALE GENOMIC DNA]</scope>
    <source>
        <strain evidence="2 3">NCTC9185</strain>
    </source>
</reference>
<proteinExistence type="predicted"/>
<protein>
    <submittedName>
        <fullName evidence="2">Uncharacterized protein</fullName>
    </submittedName>
</protein>
<dbReference type="EMBL" id="CABDVU010000001">
    <property type="protein sequence ID" value="VTN11044.1"/>
    <property type="molecule type" value="Genomic_DNA"/>
</dbReference>
<organism evidence="2 3">
    <name type="scientific">Raoultella terrigena</name>
    <name type="common">Klebsiella terrigena</name>
    <dbReference type="NCBI Taxonomy" id="577"/>
    <lineage>
        <taxon>Bacteria</taxon>
        <taxon>Pseudomonadati</taxon>
        <taxon>Pseudomonadota</taxon>
        <taxon>Gammaproteobacteria</taxon>
        <taxon>Enterobacterales</taxon>
        <taxon>Enterobacteriaceae</taxon>
        <taxon>Klebsiella/Raoultella group</taxon>
        <taxon>Raoultella</taxon>
    </lineage>
</organism>
<evidence type="ECO:0000313" key="3">
    <source>
        <dbReference type="Proteomes" id="UP000339249"/>
    </source>
</evidence>
<feature type="region of interest" description="Disordered" evidence="1">
    <location>
        <begin position="40"/>
        <end position="73"/>
    </location>
</feature>
<evidence type="ECO:0000313" key="2">
    <source>
        <dbReference type="EMBL" id="VTN11044.1"/>
    </source>
</evidence>
<evidence type="ECO:0000256" key="1">
    <source>
        <dbReference type="SAM" id="MobiDB-lite"/>
    </source>
</evidence>
<dbReference type="Proteomes" id="UP000339249">
    <property type="component" value="Unassembled WGS sequence"/>
</dbReference>
<name>A0A4V6J1P8_RAOTE</name>